<dbReference type="InterPro" id="IPR014721">
    <property type="entry name" value="Ribsml_uS5_D2-typ_fold_subgr"/>
</dbReference>
<dbReference type="Gene3D" id="3.30.565.10">
    <property type="entry name" value="Histidine kinase-like ATPase, C-terminal domain"/>
    <property type="match status" value="1"/>
</dbReference>
<organism evidence="5 6">
    <name type="scientific">Rhodocollybia butyracea</name>
    <dbReference type="NCBI Taxonomy" id="206335"/>
    <lineage>
        <taxon>Eukaryota</taxon>
        <taxon>Fungi</taxon>
        <taxon>Dikarya</taxon>
        <taxon>Basidiomycota</taxon>
        <taxon>Agaricomycotina</taxon>
        <taxon>Agaricomycetes</taxon>
        <taxon>Agaricomycetidae</taxon>
        <taxon>Agaricales</taxon>
        <taxon>Marasmiineae</taxon>
        <taxon>Omphalotaceae</taxon>
        <taxon>Rhodocollybia</taxon>
    </lineage>
</organism>
<name>A0A9P5TWY2_9AGAR</name>
<proteinExistence type="inferred from homology"/>
<evidence type="ECO:0000256" key="2">
    <source>
        <dbReference type="ARBA" id="ARBA00022763"/>
    </source>
</evidence>
<dbReference type="PANTHER" id="PTHR10073">
    <property type="entry name" value="DNA MISMATCH REPAIR PROTEIN MLH, PMS, MUTL"/>
    <property type="match status" value="1"/>
</dbReference>
<dbReference type="Pfam" id="PF01119">
    <property type="entry name" value="DNA_mis_repair"/>
    <property type="match status" value="1"/>
</dbReference>
<feature type="compositionally biased region" description="Low complexity" evidence="3">
    <location>
        <begin position="186"/>
        <end position="204"/>
    </location>
</feature>
<accession>A0A9P5TWY2</accession>
<dbReference type="InterPro" id="IPR036890">
    <property type="entry name" value="HATPase_C_sf"/>
</dbReference>
<protein>
    <submittedName>
        <fullName evidence="5">DNA mismatch repair protein</fullName>
    </submittedName>
</protein>
<dbReference type="GO" id="GO:0006298">
    <property type="term" value="P:mismatch repair"/>
    <property type="evidence" value="ECO:0007669"/>
    <property type="project" value="InterPro"/>
</dbReference>
<dbReference type="PANTHER" id="PTHR10073:SF52">
    <property type="entry name" value="MISMATCH REPAIR ENDONUCLEASE PMS2"/>
    <property type="match status" value="1"/>
</dbReference>
<dbReference type="Gene3D" id="3.30.230.10">
    <property type="match status" value="1"/>
</dbReference>
<dbReference type="Proteomes" id="UP000772434">
    <property type="component" value="Unassembled WGS sequence"/>
</dbReference>
<dbReference type="SUPFAM" id="SSF54211">
    <property type="entry name" value="Ribosomal protein S5 domain 2-like"/>
    <property type="match status" value="1"/>
</dbReference>
<dbReference type="CDD" id="cd03484">
    <property type="entry name" value="MutL_Trans_hPMS_2_like"/>
    <property type="match status" value="1"/>
</dbReference>
<feature type="region of interest" description="Disordered" evidence="3">
    <location>
        <begin position="184"/>
        <end position="206"/>
    </location>
</feature>
<dbReference type="GO" id="GO:0030983">
    <property type="term" value="F:mismatched DNA binding"/>
    <property type="evidence" value="ECO:0007669"/>
    <property type="project" value="InterPro"/>
</dbReference>
<dbReference type="SUPFAM" id="SSF55874">
    <property type="entry name" value="ATPase domain of HSP90 chaperone/DNA topoisomerase II/histidine kinase"/>
    <property type="match status" value="1"/>
</dbReference>
<dbReference type="GO" id="GO:0016887">
    <property type="term" value="F:ATP hydrolysis activity"/>
    <property type="evidence" value="ECO:0007669"/>
    <property type="project" value="InterPro"/>
</dbReference>
<dbReference type="AlphaFoldDB" id="A0A9P5TWY2"/>
<dbReference type="OrthoDB" id="10263226at2759"/>
<dbReference type="GO" id="GO:0032389">
    <property type="term" value="C:MutLalpha complex"/>
    <property type="evidence" value="ECO:0007669"/>
    <property type="project" value="TreeGrafter"/>
</dbReference>
<sequence length="302" mass="32740">FHDLTTLTSFGFRGEALSSLCALCETVTVTTATVDKAPMGAVLELDKRGEPKSRGKGVRQRGTTVLLVSPFAPLPVRRKELERNIKREFGKALTLLNAYALGPCCGLAVRLSVTNQPEKGYTTHISLPLSTSNGSTPSLRTVRAGTTALWGSKALDGVIDLELEFDANDEDEVEETFKISVQGLISSPTPTPGSGSTPRPGTAGRTATDRQFFYVNGRPCTMNKIQKAINETYRSFLPSNSTSGQFPFIIIDFSIPGDAVDVNVTPDKRTILVHAEAELCTRMKVGQQIFEERNLNFIPGCP</sequence>
<feature type="non-terminal residue" evidence="5">
    <location>
        <position position="302"/>
    </location>
</feature>
<keyword evidence="2" id="KW-0227">DNA damage</keyword>
<dbReference type="PROSITE" id="PS00058">
    <property type="entry name" value="DNA_MISMATCH_REPAIR_1"/>
    <property type="match status" value="1"/>
</dbReference>
<comment type="similarity">
    <text evidence="1">Belongs to the DNA mismatch repair MutL/HexB family.</text>
</comment>
<evidence type="ECO:0000256" key="1">
    <source>
        <dbReference type="ARBA" id="ARBA00006082"/>
    </source>
</evidence>
<feature type="domain" description="DNA mismatch repair protein S5" evidence="4">
    <location>
        <begin position="146"/>
        <end position="291"/>
    </location>
</feature>
<dbReference type="InterPro" id="IPR020568">
    <property type="entry name" value="Ribosomal_Su5_D2-typ_SF"/>
</dbReference>
<keyword evidence="6" id="KW-1185">Reference proteome</keyword>
<comment type="caution">
    <text evidence="5">The sequence shown here is derived from an EMBL/GenBank/DDBJ whole genome shotgun (WGS) entry which is preliminary data.</text>
</comment>
<dbReference type="InterPro" id="IPR013507">
    <property type="entry name" value="DNA_mismatch_S5_2-like"/>
</dbReference>
<dbReference type="GO" id="GO:0061982">
    <property type="term" value="P:meiosis I cell cycle process"/>
    <property type="evidence" value="ECO:0007669"/>
    <property type="project" value="UniProtKB-ARBA"/>
</dbReference>
<evidence type="ECO:0000313" key="5">
    <source>
        <dbReference type="EMBL" id="KAF9028868.1"/>
    </source>
</evidence>
<evidence type="ECO:0000256" key="3">
    <source>
        <dbReference type="SAM" id="MobiDB-lite"/>
    </source>
</evidence>
<evidence type="ECO:0000259" key="4">
    <source>
        <dbReference type="SMART" id="SM01340"/>
    </source>
</evidence>
<dbReference type="EMBL" id="JADNRY010000723">
    <property type="protein sequence ID" value="KAF9028868.1"/>
    <property type="molecule type" value="Genomic_DNA"/>
</dbReference>
<dbReference type="GO" id="GO:0140664">
    <property type="term" value="F:ATP-dependent DNA damage sensor activity"/>
    <property type="evidence" value="ECO:0007669"/>
    <property type="project" value="InterPro"/>
</dbReference>
<reference evidence="5" key="1">
    <citation type="submission" date="2020-11" db="EMBL/GenBank/DDBJ databases">
        <authorList>
            <consortium name="DOE Joint Genome Institute"/>
            <person name="Ahrendt S."/>
            <person name="Riley R."/>
            <person name="Andreopoulos W."/>
            <person name="Labutti K."/>
            <person name="Pangilinan J."/>
            <person name="Ruiz-Duenas F.J."/>
            <person name="Barrasa J.M."/>
            <person name="Sanchez-Garcia M."/>
            <person name="Camarero S."/>
            <person name="Miyauchi S."/>
            <person name="Serrano A."/>
            <person name="Linde D."/>
            <person name="Babiker R."/>
            <person name="Drula E."/>
            <person name="Ayuso-Fernandez I."/>
            <person name="Pacheco R."/>
            <person name="Padilla G."/>
            <person name="Ferreira P."/>
            <person name="Barriuso J."/>
            <person name="Kellner H."/>
            <person name="Castanera R."/>
            <person name="Alfaro M."/>
            <person name="Ramirez L."/>
            <person name="Pisabarro A.G."/>
            <person name="Kuo A."/>
            <person name="Tritt A."/>
            <person name="Lipzen A."/>
            <person name="He G."/>
            <person name="Yan M."/>
            <person name="Ng V."/>
            <person name="Cullen D."/>
            <person name="Martin F."/>
            <person name="Rosso M.-N."/>
            <person name="Henrissat B."/>
            <person name="Hibbett D."/>
            <person name="Martinez A.T."/>
            <person name="Grigoriev I.V."/>
        </authorList>
    </citation>
    <scope>NUCLEOTIDE SEQUENCE</scope>
    <source>
        <strain evidence="5">AH 40177</strain>
    </source>
</reference>
<evidence type="ECO:0000313" key="6">
    <source>
        <dbReference type="Proteomes" id="UP000772434"/>
    </source>
</evidence>
<gene>
    <name evidence="5" type="ORF">BDP27DRAFT_1535663</name>
</gene>
<dbReference type="InterPro" id="IPR038973">
    <property type="entry name" value="MutL/Mlh/Pms-like"/>
</dbReference>
<dbReference type="InterPro" id="IPR014762">
    <property type="entry name" value="DNA_mismatch_repair_CS"/>
</dbReference>
<dbReference type="SMART" id="SM01340">
    <property type="entry name" value="DNA_mis_repair"/>
    <property type="match status" value="1"/>
</dbReference>
<dbReference type="GO" id="GO:0005524">
    <property type="term" value="F:ATP binding"/>
    <property type="evidence" value="ECO:0007669"/>
    <property type="project" value="InterPro"/>
</dbReference>